<dbReference type="Gene3D" id="2.30.40.10">
    <property type="entry name" value="Urease, subunit C, domain 1"/>
    <property type="match status" value="1"/>
</dbReference>
<dbReference type="InterPro" id="IPR006680">
    <property type="entry name" value="Amidohydro-rel"/>
</dbReference>
<dbReference type="PANTHER" id="PTHR11113:SF14">
    <property type="entry name" value="N-ACETYLGLUCOSAMINE-6-PHOSPHATE DEACETYLASE"/>
    <property type="match status" value="1"/>
</dbReference>
<dbReference type="SUPFAM" id="SSF51556">
    <property type="entry name" value="Metallo-dependent hydrolases"/>
    <property type="match status" value="1"/>
</dbReference>
<dbReference type="Proteomes" id="UP001500571">
    <property type="component" value="Unassembled WGS sequence"/>
</dbReference>
<dbReference type="InterPro" id="IPR032466">
    <property type="entry name" value="Metal_Hydrolase"/>
</dbReference>
<comment type="caution">
    <text evidence="7">The sequence shown here is derived from an EMBL/GenBank/DDBJ whole genome shotgun (WGS) entry which is preliminary data.</text>
</comment>
<evidence type="ECO:0000256" key="2">
    <source>
        <dbReference type="ARBA" id="ARBA00022723"/>
    </source>
</evidence>
<name>A0ABN2R5A2_9ACTN</name>
<organism evidence="7 8">
    <name type="scientific">Nocardioides panacihumi</name>
    <dbReference type="NCBI Taxonomy" id="400774"/>
    <lineage>
        <taxon>Bacteria</taxon>
        <taxon>Bacillati</taxon>
        <taxon>Actinomycetota</taxon>
        <taxon>Actinomycetes</taxon>
        <taxon>Propionibacteriales</taxon>
        <taxon>Nocardioidaceae</taxon>
        <taxon>Nocardioides</taxon>
    </lineage>
</organism>
<proteinExistence type="inferred from homology"/>
<evidence type="ECO:0000256" key="3">
    <source>
        <dbReference type="ARBA" id="ARBA00022801"/>
    </source>
</evidence>
<evidence type="ECO:0000313" key="7">
    <source>
        <dbReference type="EMBL" id="GAA1963886.1"/>
    </source>
</evidence>
<evidence type="ECO:0000256" key="1">
    <source>
        <dbReference type="ARBA" id="ARBA00010716"/>
    </source>
</evidence>
<dbReference type="InterPro" id="IPR011059">
    <property type="entry name" value="Metal-dep_hydrolase_composite"/>
</dbReference>
<keyword evidence="3 5" id="KW-0378">Hydrolase</keyword>
<keyword evidence="4 5" id="KW-0119">Carbohydrate metabolism</keyword>
<dbReference type="RefSeq" id="WP_344045174.1">
    <property type="nucleotide sequence ID" value="NZ_BAAAPB010000002.1"/>
</dbReference>
<keyword evidence="8" id="KW-1185">Reference proteome</keyword>
<dbReference type="SUPFAM" id="SSF51338">
    <property type="entry name" value="Composite domain of metallo-dependent hydrolases"/>
    <property type="match status" value="1"/>
</dbReference>
<reference evidence="7 8" key="1">
    <citation type="journal article" date="2019" name="Int. J. Syst. Evol. Microbiol.">
        <title>The Global Catalogue of Microorganisms (GCM) 10K type strain sequencing project: providing services to taxonomists for standard genome sequencing and annotation.</title>
        <authorList>
            <consortium name="The Broad Institute Genomics Platform"/>
            <consortium name="The Broad Institute Genome Sequencing Center for Infectious Disease"/>
            <person name="Wu L."/>
            <person name="Ma J."/>
        </authorList>
    </citation>
    <scope>NUCLEOTIDE SEQUENCE [LARGE SCALE GENOMIC DNA]</scope>
    <source>
        <strain evidence="7 8">JCM 15309</strain>
    </source>
</reference>
<comment type="similarity">
    <text evidence="1 5">Belongs to the metallo-dependent hydrolases superfamily. NagA family.</text>
</comment>
<dbReference type="Pfam" id="PF01979">
    <property type="entry name" value="Amidohydro_1"/>
    <property type="match status" value="1"/>
</dbReference>
<dbReference type="EMBL" id="BAAAPB010000002">
    <property type="protein sequence ID" value="GAA1963886.1"/>
    <property type="molecule type" value="Genomic_DNA"/>
</dbReference>
<accession>A0ABN2R5A2</accession>
<sequence length="369" mass="37409">MTVLRGRLVTPSHDGPAEVRVEDDRIAAITPLEDGAALDVILPGLVDIHCHGGGGASFTSGSVDEARTAALHHLRHGTTALLGSLVTDAPDRMLSGVELLADLVDEGLLAGIHLEGPFLSAERCGAQDPRHLLAPDATLAARLLDAGRGHIRVVTIAAELQGATELAAQVAAAGAVAALGHTAAPFATARTFLAEPATALVTHLFNGMPGLHHREPGPVGASLAAARAGEAVVELIADGVHLADETVTTLFGLLGADAIALVTDAMAAAGMPDGRYRLGPQEVVVAAGVATLARNGSLAGGTTRLADVVRRLVTLGLAPTDVVRAATSSPARAAGLAAPGLQVGERADLVVAGHDLRPRRVMKGGNWVD</sequence>
<evidence type="ECO:0000259" key="6">
    <source>
        <dbReference type="Pfam" id="PF01979"/>
    </source>
</evidence>
<dbReference type="InterPro" id="IPR003764">
    <property type="entry name" value="GlcNAc_6-P_deAcase"/>
</dbReference>
<keyword evidence="2" id="KW-0479">Metal-binding</keyword>
<protein>
    <submittedName>
        <fullName evidence="7">Amidohydrolase family protein</fullName>
    </submittedName>
</protein>
<dbReference type="PIRSF" id="PIRSF038994">
    <property type="entry name" value="NagA"/>
    <property type="match status" value="1"/>
</dbReference>
<feature type="domain" description="Amidohydrolase-related" evidence="6">
    <location>
        <begin position="40"/>
        <end position="368"/>
    </location>
</feature>
<dbReference type="PANTHER" id="PTHR11113">
    <property type="entry name" value="N-ACETYLGLUCOSAMINE-6-PHOSPHATE DEACETYLASE"/>
    <property type="match status" value="1"/>
</dbReference>
<evidence type="ECO:0000256" key="5">
    <source>
        <dbReference type="PIRNR" id="PIRNR038994"/>
    </source>
</evidence>
<gene>
    <name evidence="7" type="ORF">GCM10009798_24990</name>
</gene>
<evidence type="ECO:0000256" key="4">
    <source>
        <dbReference type="ARBA" id="ARBA00023277"/>
    </source>
</evidence>
<evidence type="ECO:0000313" key="8">
    <source>
        <dbReference type="Proteomes" id="UP001500571"/>
    </source>
</evidence>
<dbReference type="Gene3D" id="3.20.20.140">
    <property type="entry name" value="Metal-dependent hydrolases"/>
    <property type="match status" value="1"/>
</dbReference>